<dbReference type="Proteomes" id="UP001597368">
    <property type="component" value="Unassembled WGS sequence"/>
</dbReference>
<accession>A0ABW4TGZ8</accession>
<reference evidence="3" key="1">
    <citation type="journal article" date="2019" name="Int. J. Syst. Evol. Microbiol.">
        <title>The Global Catalogue of Microorganisms (GCM) 10K type strain sequencing project: providing services to taxonomists for standard genome sequencing and annotation.</title>
        <authorList>
            <consortium name="The Broad Institute Genomics Platform"/>
            <consortium name="The Broad Institute Genome Sequencing Center for Infectious Disease"/>
            <person name="Wu L."/>
            <person name="Ma J."/>
        </authorList>
    </citation>
    <scope>NUCLEOTIDE SEQUENCE [LARGE SCALE GENOMIC DNA]</scope>
    <source>
        <strain evidence="3">ICMP 6774ER</strain>
    </source>
</reference>
<comment type="caution">
    <text evidence="2">The sequence shown here is derived from an EMBL/GenBank/DDBJ whole genome shotgun (WGS) entry which is preliminary data.</text>
</comment>
<sequence length="287" mass="30916">MMERIIKVNGIELATEAFGVPEDSAILLIHGGGHSLLNWDEELVQRLVAAGRYVIRYDSRDAGRSTGSPAGAPAHDLRDLVADAASLIEVLGLDRAHVVGMSQGAAVAQLLALDHADVVASLTLASSTPGGPGHQQDDLPEMSAELQALFAAEPPEPDWSDRDAVIAYLVEAERPFAARTRPFDEDAVRQLAGRVVDRTVDIAAQLTNPFLLDAGEPWRHRLGQIKAPTLVLHGTEDPFVPFGHGRALAAEIPGARLIAMEQTGHEVFPRDQWDIVIPAILDLTARR</sequence>
<organism evidence="2 3">
    <name type="scientific">Nonomuraea mangrovi</name>
    <dbReference type="NCBI Taxonomy" id="2316207"/>
    <lineage>
        <taxon>Bacteria</taxon>
        <taxon>Bacillati</taxon>
        <taxon>Actinomycetota</taxon>
        <taxon>Actinomycetes</taxon>
        <taxon>Streptosporangiales</taxon>
        <taxon>Streptosporangiaceae</taxon>
        <taxon>Nonomuraea</taxon>
    </lineage>
</organism>
<dbReference type="InterPro" id="IPR050471">
    <property type="entry name" value="AB_hydrolase"/>
</dbReference>
<dbReference type="PANTHER" id="PTHR43433">
    <property type="entry name" value="HYDROLASE, ALPHA/BETA FOLD FAMILY PROTEIN"/>
    <property type="match status" value="1"/>
</dbReference>
<dbReference type="EMBL" id="JBHUFV010000105">
    <property type="protein sequence ID" value="MFD1940225.1"/>
    <property type="molecule type" value="Genomic_DNA"/>
</dbReference>
<evidence type="ECO:0000313" key="2">
    <source>
        <dbReference type="EMBL" id="MFD1940225.1"/>
    </source>
</evidence>
<protein>
    <submittedName>
        <fullName evidence="2">Alpha/beta fold hydrolase</fullName>
    </submittedName>
</protein>
<dbReference type="InterPro" id="IPR029058">
    <property type="entry name" value="AB_hydrolase_fold"/>
</dbReference>
<dbReference type="Pfam" id="PF00561">
    <property type="entry name" value="Abhydrolase_1"/>
    <property type="match status" value="1"/>
</dbReference>
<gene>
    <name evidence="2" type="ORF">ACFSKW_53080</name>
</gene>
<dbReference type="Gene3D" id="3.40.50.1820">
    <property type="entry name" value="alpha/beta hydrolase"/>
    <property type="match status" value="1"/>
</dbReference>
<proteinExistence type="predicted"/>
<dbReference type="SUPFAM" id="SSF53474">
    <property type="entry name" value="alpha/beta-Hydrolases"/>
    <property type="match status" value="1"/>
</dbReference>
<name>A0ABW4TGZ8_9ACTN</name>
<dbReference type="PANTHER" id="PTHR43433:SF5">
    <property type="entry name" value="AB HYDROLASE-1 DOMAIN-CONTAINING PROTEIN"/>
    <property type="match status" value="1"/>
</dbReference>
<evidence type="ECO:0000313" key="3">
    <source>
        <dbReference type="Proteomes" id="UP001597368"/>
    </source>
</evidence>
<dbReference type="GO" id="GO:0016787">
    <property type="term" value="F:hydrolase activity"/>
    <property type="evidence" value="ECO:0007669"/>
    <property type="project" value="UniProtKB-KW"/>
</dbReference>
<keyword evidence="3" id="KW-1185">Reference proteome</keyword>
<feature type="domain" description="AB hydrolase-1" evidence="1">
    <location>
        <begin position="25"/>
        <end position="268"/>
    </location>
</feature>
<dbReference type="RefSeq" id="WP_379583240.1">
    <property type="nucleotide sequence ID" value="NZ_JBHUFV010000105.1"/>
</dbReference>
<dbReference type="InterPro" id="IPR000073">
    <property type="entry name" value="AB_hydrolase_1"/>
</dbReference>
<keyword evidence="2" id="KW-0378">Hydrolase</keyword>
<evidence type="ECO:0000259" key="1">
    <source>
        <dbReference type="Pfam" id="PF00561"/>
    </source>
</evidence>